<protein>
    <recommendedName>
        <fullName evidence="1">Trypsin-co-occurring domain-containing protein</fullName>
    </recommendedName>
</protein>
<keyword evidence="3" id="KW-1185">Reference proteome</keyword>
<gene>
    <name evidence="2" type="ORF">GCM10010269_07650</name>
</gene>
<dbReference type="Pfam" id="PF19493">
    <property type="entry name" value="Trypco1"/>
    <property type="match status" value="1"/>
</dbReference>
<evidence type="ECO:0000259" key="1">
    <source>
        <dbReference type="Pfam" id="PF19493"/>
    </source>
</evidence>
<proteinExistence type="predicted"/>
<dbReference type="EMBL" id="BMTL01000003">
    <property type="protein sequence ID" value="GGR71304.1"/>
    <property type="molecule type" value="Genomic_DNA"/>
</dbReference>
<sequence length="97" mass="10375">MVLVEAAPEVDGPVKAGRVADAMRELPHTVQQALVPVRETARAVLEQLRQAGPDEIEVEFGVDLSAQAGAVIAKSESAVHLQVRVVWNRQESPDGAL</sequence>
<reference evidence="2" key="2">
    <citation type="submission" date="2020-09" db="EMBL/GenBank/DDBJ databases">
        <authorList>
            <person name="Sun Q."/>
            <person name="Ohkuma M."/>
        </authorList>
    </citation>
    <scope>NUCLEOTIDE SEQUENCE</scope>
    <source>
        <strain evidence="2">JCM 4386</strain>
    </source>
</reference>
<name>A0A918L1P2_9ACTN</name>
<dbReference type="RefSeq" id="WP_268254488.1">
    <property type="nucleotide sequence ID" value="NZ_BMTL01000003.1"/>
</dbReference>
<evidence type="ECO:0000313" key="2">
    <source>
        <dbReference type="EMBL" id="GGR71304.1"/>
    </source>
</evidence>
<organism evidence="2 3">
    <name type="scientific">Streptomyces humidus</name>
    <dbReference type="NCBI Taxonomy" id="52259"/>
    <lineage>
        <taxon>Bacteria</taxon>
        <taxon>Bacillati</taxon>
        <taxon>Actinomycetota</taxon>
        <taxon>Actinomycetes</taxon>
        <taxon>Kitasatosporales</taxon>
        <taxon>Streptomycetaceae</taxon>
        <taxon>Streptomyces</taxon>
    </lineage>
</organism>
<accession>A0A918L1P2</accession>
<comment type="caution">
    <text evidence="2">The sequence shown here is derived from an EMBL/GenBank/DDBJ whole genome shotgun (WGS) entry which is preliminary data.</text>
</comment>
<reference evidence="2" key="1">
    <citation type="journal article" date="2014" name="Int. J. Syst. Evol. Microbiol.">
        <title>Complete genome sequence of Corynebacterium casei LMG S-19264T (=DSM 44701T), isolated from a smear-ripened cheese.</title>
        <authorList>
            <consortium name="US DOE Joint Genome Institute (JGI-PGF)"/>
            <person name="Walter F."/>
            <person name="Albersmeier A."/>
            <person name="Kalinowski J."/>
            <person name="Ruckert C."/>
        </authorList>
    </citation>
    <scope>NUCLEOTIDE SEQUENCE</scope>
    <source>
        <strain evidence="2">JCM 4386</strain>
    </source>
</reference>
<feature type="domain" description="Trypsin-co-occurring" evidence="1">
    <location>
        <begin position="2"/>
        <end position="89"/>
    </location>
</feature>
<dbReference type="AlphaFoldDB" id="A0A918L1P2"/>
<dbReference type="Proteomes" id="UP000606194">
    <property type="component" value="Unassembled WGS sequence"/>
</dbReference>
<dbReference type="InterPro" id="IPR045794">
    <property type="entry name" value="Trypco1"/>
</dbReference>
<dbReference type="NCBIfam" id="NF041216">
    <property type="entry name" value="CU044_2847_fam"/>
    <property type="match status" value="1"/>
</dbReference>
<evidence type="ECO:0000313" key="3">
    <source>
        <dbReference type="Proteomes" id="UP000606194"/>
    </source>
</evidence>